<dbReference type="Gene3D" id="2.60.40.1090">
    <property type="entry name" value="Fimbrial-type adhesion domain"/>
    <property type="match status" value="1"/>
</dbReference>
<dbReference type="RefSeq" id="WP_066107786.1">
    <property type="nucleotide sequence ID" value="NZ_JTJL01000030.1"/>
</dbReference>
<evidence type="ECO:0000256" key="3">
    <source>
        <dbReference type="ARBA" id="ARBA00022729"/>
    </source>
</evidence>
<keyword evidence="3" id="KW-0732">Signal</keyword>
<dbReference type="InterPro" id="IPR008966">
    <property type="entry name" value="Adhesion_dom_sf"/>
</dbReference>
<dbReference type="InterPro" id="IPR050263">
    <property type="entry name" value="Bact_Fimbrial_Adh_Pro"/>
</dbReference>
<gene>
    <name evidence="6" type="ORF">QS62_06685</name>
</gene>
<dbReference type="EMBL" id="JTJL01000030">
    <property type="protein sequence ID" value="OBW94114.1"/>
    <property type="molecule type" value="Genomic_DNA"/>
</dbReference>
<reference evidence="6 7" key="1">
    <citation type="submission" date="2014-11" db="EMBL/GenBank/DDBJ databases">
        <title>Pan-genome of Gallibacterium spp.</title>
        <authorList>
            <person name="Kudirkiene E."/>
            <person name="Bojesen A.M."/>
        </authorList>
    </citation>
    <scope>NUCLEOTIDE SEQUENCE [LARGE SCALE GENOMIC DNA]</scope>
    <source>
        <strain evidence="6 7">F150</strain>
    </source>
</reference>
<comment type="subcellular location">
    <subcellularLocation>
        <location evidence="1">Fimbrium</location>
    </subcellularLocation>
</comment>
<comment type="caution">
    <text evidence="6">The sequence shown here is derived from an EMBL/GenBank/DDBJ whole genome shotgun (WGS) entry which is preliminary data.</text>
</comment>
<name>A0A1A7NYP1_9PAST</name>
<dbReference type="Pfam" id="PF00419">
    <property type="entry name" value="Fimbrial"/>
    <property type="match status" value="1"/>
</dbReference>
<organism evidence="6 7">
    <name type="scientific">Gallibacterium salpingitidis</name>
    <dbReference type="NCBI Taxonomy" id="505341"/>
    <lineage>
        <taxon>Bacteria</taxon>
        <taxon>Pseudomonadati</taxon>
        <taxon>Pseudomonadota</taxon>
        <taxon>Gammaproteobacteria</taxon>
        <taxon>Pasteurellales</taxon>
        <taxon>Pasteurellaceae</taxon>
        <taxon>Gallibacterium</taxon>
    </lineage>
</organism>
<evidence type="ECO:0000256" key="1">
    <source>
        <dbReference type="ARBA" id="ARBA00004561"/>
    </source>
</evidence>
<dbReference type="Proteomes" id="UP000092649">
    <property type="component" value="Unassembled WGS sequence"/>
</dbReference>
<evidence type="ECO:0000256" key="4">
    <source>
        <dbReference type="ARBA" id="ARBA00023263"/>
    </source>
</evidence>
<evidence type="ECO:0000256" key="2">
    <source>
        <dbReference type="ARBA" id="ARBA00006671"/>
    </source>
</evidence>
<evidence type="ECO:0000313" key="6">
    <source>
        <dbReference type="EMBL" id="OBW94114.1"/>
    </source>
</evidence>
<dbReference type="GO" id="GO:0009289">
    <property type="term" value="C:pilus"/>
    <property type="evidence" value="ECO:0007669"/>
    <property type="project" value="UniProtKB-SubCell"/>
</dbReference>
<dbReference type="OrthoDB" id="5691092at2"/>
<sequence length="358" mass="40357">MKNKLYYIGALILFIISMPIKAELKPCAPYMCETVGNIDITIPPGTVNNVRKFEDFALASVGTQNKRITYTKRITINSDYCGTKEEDYYWIEPKFHESLTGALANYFSHIFTVKGQNVNGYEAYQYIKASKNENIDLKLEFTLRPEFLYTAESITIPKDTPLIVMTMLCAKRLSNDEGYRDERQKQRQFNIFTVKSQNDATVTFDRTCILDEKSRVQQVLLNPVNLSTLNQEGKVKGNDFTISLNCLGAQVKHAYIGVSDALNPTNSTEILTTESGNGAAKGVGIQIENDDGKILKYGQLPSLPFANPSDSNITLFNGNILNSGMINKRYTAYYIKNNKEELTAGTVKAKLFYNLYYN</sequence>
<keyword evidence="4" id="KW-0281">Fimbrium</keyword>
<dbReference type="SUPFAM" id="SSF49401">
    <property type="entry name" value="Bacterial adhesins"/>
    <property type="match status" value="1"/>
</dbReference>
<dbReference type="PANTHER" id="PTHR33420">
    <property type="entry name" value="FIMBRIAL SUBUNIT ELFA-RELATED"/>
    <property type="match status" value="1"/>
</dbReference>
<proteinExistence type="inferred from homology"/>
<evidence type="ECO:0000313" key="7">
    <source>
        <dbReference type="Proteomes" id="UP000092649"/>
    </source>
</evidence>
<dbReference type="PANTHER" id="PTHR33420:SF3">
    <property type="entry name" value="FIMBRIAL SUBUNIT ELFA"/>
    <property type="match status" value="1"/>
</dbReference>
<dbReference type="AlphaFoldDB" id="A0A1A7NYP1"/>
<evidence type="ECO:0000259" key="5">
    <source>
        <dbReference type="Pfam" id="PF00419"/>
    </source>
</evidence>
<comment type="similarity">
    <text evidence="2">Belongs to the fimbrial protein family.</text>
</comment>
<dbReference type="GO" id="GO:0043709">
    <property type="term" value="P:cell adhesion involved in single-species biofilm formation"/>
    <property type="evidence" value="ECO:0007669"/>
    <property type="project" value="TreeGrafter"/>
</dbReference>
<keyword evidence="7" id="KW-1185">Reference proteome</keyword>
<accession>A0A1A7NYP1</accession>
<dbReference type="InterPro" id="IPR000259">
    <property type="entry name" value="Adhesion_dom_fimbrial"/>
</dbReference>
<feature type="domain" description="Fimbrial-type adhesion" evidence="5">
    <location>
        <begin position="200"/>
        <end position="357"/>
    </location>
</feature>
<dbReference type="InterPro" id="IPR036937">
    <property type="entry name" value="Adhesion_dom_fimbrial_sf"/>
</dbReference>
<protein>
    <recommendedName>
        <fullName evidence="5">Fimbrial-type adhesion domain-containing protein</fullName>
    </recommendedName>
</protein>